<dbReference type="Proteomes" id="UP000184386">
    <property type="component" value="Unassembled WGS sequence"/>
</dbReference>
<dbReference type="OrthoDB" id="1395829at2"/>
<accession>A0A1M6V7C6</accession>
<dbReference type="RefSeq" id="WP_073277924.1">
    <property type="nucleotide sequence ID" value="NZ_FRAC01000017.1"/>
</dbReference>
<organism evidence="2 3">
    <name type="scientific">Anaerocolumna jejuensis DSM 15929</name>
    <dbReference type="NCBI Taxonomy" id="1121322"/>
    <lineage>
        <taxon>Bacteria</taxon>
        <taxon>Bacillati</taxon>
        <taxon>Bacillota</taxon>
        <taxon>Clostridia</taxon>
        <taxon>Lachnospirales</taxon>
        <taxon>Lachnospiraceae</taxon>
        <taxon>Anaerocolumna</taxon>
    </lineage>
</organism>
<evidence type="ECO:0000256" key="1">
    <source>
        <dbReference type="SAM" id="MobiDB-lite"/>
    </source>
</evidence>
<dbReference type="EMBL" id="FRAC01000017">
    <property type="protein sequence ID" value="SHK77271.1"/>
    <property type="molecule type" value="Genomic_DNA"/>
</dbReference>
<name>A0A1M6V7C6_9FIRM</name>
<sequence length="636" mass="70981">MDITWNFPNNGCGQRRGVSDAGIETFTGTEIQSLAREICQNSLDATAEGSSSEVIVEFERYKIQSSDIPGYETYRDKLHKAYNYWSTRDSEKTIEYSKKAIKAIENQSSYVLRISDYNTTGLLDPYGDKDDGWNALTKIDGGATKTGDKAGAFGIGKNAPFCNSDYRLVFYRTLNAENEIAAQGVSRFISFPEDENDPLRTMTTGFGYYGNTDGNLPVKTINELDNLHNRTKVGTDVFVYGFNAATTWEDDVACEVLENFLLAIYKNKLTVVINSRIINSSNLPALMERYKTKVRQAYCYYKVLSNLETKIFTKDFHGLGTLKLSVLVDLDEKLNKKVLVTRTSGMKLLTIGNISRLISFSGVLEMQGKELNEYFREMETPSHDKWVPGRYAKNPVQAREYHDELKQWVRDIILSLGEYSSDEEIEVEGLSSVLQKESSKAVQQGENKKEDLHNTIGEILIQPRTTSTNNPKGLFYGAEGEGQSKGRDAQGTVGQGGFSATRNLGGNRQRSKIDAHRGTVNQGGRDTVHEKFGGDTNQPLKNIRIIKIDKDKFRASFEVPRDVITGHIEIVTVGENGKSNKLQVKSAIGVSACENVKSSSIGIGFSKLQGNEKVSIEFCLVDARDYAMEVNVYEHN</sequence>
<feature type="region of interest" description="Disordered" evidence="1">
    <location>
        <begin position="480"/>
        <end position="511"/>
    </location>
</feature>
<feature type="compositionally biased region" description="Polar residues" evidence="1">
    <location>
        <begin position="498"/>
        <end position="508"/>
    </location>
</feature>
<dbReference type="STRING" id="1121322.SAMN02745136_03307"/>
<evidence type="ECO:0000313" key="3">
    <source>
        <dbReference type="Proteomes" id="UP000184386"/>
    </source>
</evidence>
<protein>
    <submittedName>
        <fullName evidence="2">Uncharacterized protein</fullName>
    </submittedName>
</protein>
<evidence type="ECO:0000313" key="2">
    <source>
        <dbReference type="EMBL" id="SHK77271.1"/>
    </source>
</evidence>
<proteinExistence type="predicted"/>
<reference evidence="2 3" key="1">
    <citation type="submission" date="2016-11" db="EMBL/GenBank/DDBJ databases">
        <authorList>
            <person name="Jaros S."/>
            <person name="Januszkiewicz K."/>
            <person name="Wedrychowicz H."/>
        </authorList>
    </citation>
    <scope>NUCLEOTIDE SEQUENCE [LARGE SCALE GENOMIC DNA]</scope>
    <source>
        <strain evidence="2 3">DSM 15929</strain>
    </source>
</reference>
<gene>
    <name evidence="2" type="ORF">SAMN02745136_03307</name>
</gene>
<keyword evidence="3" id="KW-1185">Reference proteome</keyword>
<dbReference type="AlphaFoldDB" id="A0A1M6V7C6"/>